<dbReference type="GO" id="GO:0000226">
    <property type="term" value="P:microtubule cytoskeleton organization"/>
    <property type="evidence" value="ECO:0007669"/>
    <property type="project" value="TreeGrafter"/>
</dbReference>
<dbReference type="PANTHER" id="PTHR12658">
    <property type="entry name" value="BETA-TUBULIN COFACTOR D"/>
    <property type="match status" value="1"/>
</dbReference>
<dbReference type="GO" id="GO:0016328">
    <property type="term" value="C:lateral plasma membrane"/>
    <property type="evidence" value="ECO:0007669"/>
    <property type="project" value="TreeGrafter"/>
</dbReference>
<proteinExistence type="predicted"/>
<dbReference type="AlphaFoldDB" id="A0AAV9RLP6"/>
<dbReference type="GO" id="GO:0048487">
    <property type="term" value="F:beta-tubulin binding"/>
    <property type="evidence" value="ECO:0007669"/>
    <property type="project" value="InterPro"/>
</dbReference>
<sequence>MALSETENGCPGGEEEEADAIVKTCVLGGFSESSETRTLIGSLPEIHEAERAREVAIDKFKVIMDRYQEQPHLLDPHLEWMTEMLLNFTRSENSPPSLVHLSFKFLFVISKVRGYKVFMQLLPHEVSDVHPVLELMSRQDPKDLETWETRYMLLLWLSVACLIPFDLSRLDGHLESEGVKIREPIMERILAVAKTYLLVSDSPRDAASVLVSKFMTRPDVKHKRLGDFLDWSLTTISQTNAHSVIEIMMLDGVLQSLAKLFKHGKRDDLLQYAPIVLRCLEQKQLSESSEAKLRKIYVKLIQRLGLTFLKPRLAAWRYQRGSRSIAANLAVPYAAAAAAAVSPETETQEQDEDYDIPEEVETVIEHLLVGLKDKETVVRWSAAKGIGRVTGRLPQELADDVVGSVLDCFRKRITPGMEAASHWQN</sequence>
<evidence type="ECO:0000259" key="1">
    <source>
        <dbReference type="Pfam" id="PF25767"/>
    </source>
</evidence>
<dbReference type="InterPro" id="IPR016024">
    <property type="entry name" value="ARM-type_fold"/>
</dbReference>
<reference evidence="2 3" key="1">
    <citation type="submission" date="2021-06" db="EMBL/GenBank/DDBJ databases">
        <authorList>
            <person name="Palmer J.M."/>
        </authorList>
    </citation>
    <scope>NUCLEOTIDE SEQUENCE [LARGE SCALE GENOMIC DNA]</scope>
    <source>
        <strain evidence="2 3">MEX-2019</strain>
        <tissue evidence="2">Muscle</tissue>
    </source>
</reference>
<evidence type="ECO:0000313" key="3">
    <source>
        <dbReference type="Proteomes" id="UP001311232"/>
    </source>
</evidence>
<dbReference type="SUPFAM" id="SSF48371">
    <property type="entry name" value="ARM repeat"/>
    <property type="match status" value="1"/>
</dbReference>
<dbReference type="GO" id="GO:0007021">
    <property type="term" value="P:tubulin complex assembly"/>
    <property type="evidence" value="ECO:0007669"/>
    <property type="project" value="InterPro"/>
</dbReference>
<dbReference type="GO" id="GO:0070830">
    <property type="term" value="P:bicellular tight junction assembly"/>
    <property type="evidence" value="ECO:0007669"/>
    <property type="project" value="TreeGrafter"/>
</dbReference>
<dbReference type="EMBL" id="JAHHUM010001733">
    <property type="protein sequence ID" value="KAK5609858.1"/>
    <property type="molecule type" value="Genomic_DNA"/>
</dbReference>
<comment type="caution">
    <text evidence="2">The sequence shown here is derived from an EMBL/GenBank/DDBJ whole genome shotgun (WGS) entry which is preliminary data.</text>
</comment>
<keyword evidence="3" id="KW-1185">Reference proteome</keyword>
<dbReference type="InterPro" id="IPR033162">
    <property type="entry name" value="TBCD"/>
</dbReference>
<organism evidence="2 3">
    <name type="scientific">Crenichthys baileyi</name>
    <name type="common">White River springfish</name>
    <dbReference type="NCBI Taxonomy" id="28760"/>
    <lineage>
        <taxon>Eukaryota</taxon>
        <taxon>Metazoa</taxon>
        <taxon>Chordata</taxon>
        <taxon>Craniata</taxon>
        <taxon>Vertebrata</taxon>
        <taxon>Euteleostomi</taxon>
        <taxon>Actinopterygii</taxon>
        <taxon>Neopterygii</taxon>
        <taxon>Teleostei</taxon>
        <taxon>Neoteleostei</taxon>
        <taxon>Acanthomorphata</taxon>
        <taxon>Ovalentaria</taxon>
        <taxon>Atherinomorphae</taxon>
        <taxon>Cyprinodontiformes</taxon>
        <taxon>Goodeidae</taxon>
        <taxon>Crenichthys</taxon>
    </lineage>
</organism>
<feature type="domain" description="Tubulin-folding cofactor D ARM repeats" evidence="1">
    <location>
        <begin position="293"/>
        <end position="412"/>
    </location>
</feature>
<dbReference type="Proteomes" id="UP001311232">
    <property type="component" value="Unassembled WGS sequence"/>
</dbReference>
<dbReference type="GO" id="GO:0034333">
    <property type="term" value="P:adherens junction assembly"/>
    <property type="evidence" value="ECO:0007669"/>
    <property type="project" value="TreeGrafter"/>
</dbReference>
<dbReference type="InterPro" id="IPR058033">
    <property type="entry name" value="ARM_TBCD_2nd"/>
</dbReference>
<dbReference type="GO" id="GO:0007023">
    <property type="term" value="P:post-chaperonin tubulin folding pathway"/>
    <property type="evidence" value="ECO:0007669"/>
    <property type="project" value="InterPro"/>
</dbReference>
<dbReference type="PANTHER" id="PTHR12658:SF0">
    <property type="entry name" value="TUBULIN-SPECIFIC CHAPERONE D"/>
    <property type="match status" value="1"/>
</dbReference>
<dbReference type="Pfam" id="PF23579">
    <property type="entry name" value="ARM_TBCD"/>
    <property type="match status" value="1"/>
</dbReference>
<name>A0AAV9RLP6_9TELE</name>
<dbReference type="GO" id="GO:0005096">
    <property type="term" value="F:GTPase activator activity"/>
    <property type="evidence" value="ECO:0007669"/>
    <property type="project" value="InterPro"/>
</dbReference>
<gene>
    <name evidence="2" type="ORF">CRENBAI_016605</name>
</gene>
<evidence type="ECO:0000313" key="2">
    <source>
        <dbReference type="EMBL" id="KAK5609858.1"/>
    </source>
</evidence>
<accession>A0AAV9RLP6</accession>
<protein>
    <recommendedName>
        <fullName evidence="1">Tubulin-folding cofactor D ARM repeats domain-containing protein</fullName>
    </recommendedName>
</protein>
<dbReference type="Pfam" id="PF25767">
    <property type="entry name" value="ARM_TBCD_2nd"/>
    <property type="match status" value="1"/>
</dbReference>